<evidence type="ECO:0000256" key="1">
    <source>
        <dbReference type="SAM" id="MobiDB-lite"/>
    </source>
</evidence>
<feature type="compositionally biased region" description="Polar residues" evidence="1">
    <location>
        <begin position="99"/>
        <end position="109"/>
    </location>
</feature>
<dbReference type="Proteomes" id="UP000279833">
    <property type="component" value="Unassembled WGS sequence"/>
</dbReference>
<reference evidence="4 5" key="2">
    <citation type="submission" date="2018-11" db="EMBL/GenBank/DDBJ databases">
        <authorList>
            <consortium name="Pathogen Informatics"/>
        </authorList>
    </citation>
    <scope>NUCLEOTIDE SEQUENCE [LARGE SCALE GENOMIC DNA]</scope>
    <source>
        <strain evidence="4">Dakar</strain>
        <strain evidence="5">Dakar, Senegal</strain>
    </source>
</reference>
<protein>
    <submittedName>
        <fullName evidence="6">DUF6451 domain-containing protein</fullName>
    </submittedName>
</protein>
<name>A0A183KLA5_9TREM</name>
<evidence type="ECO:0000313" key="4">
    <source>
        <dbReference type="EMBL" id="VDP60225.1"/>
    </source>
</evidence>
<feature type="signal peptide" evidence="2">
    <location>
        <begin position="1"/>
        <end position="20"/>
    </location>
</feature>
<feature type="chain" id="PRO_5043140884" evidence="2">
    <location>
        <begin position="21"/>
        <end position="203"/>
    </location>
</feature>
<dbReference type="Pfam" id="PF20049">
    <property type="entry name" value="DUF6451"/>
    <property type="match status" value="1"/>
</dbReference>
<dbReference type="WBParaSite" id="SCUD_0001582201-mRNA-1">
    <property type="protein sequence ID" value="SCUD_0001582201-mRNA-1"/>
    <property type="gene ID" value="SCUD_0001582201"/>
</dbReference>
<evidence type="ECO:0000313" key="6">
    <source>
        <dbReference type="WBParaSite" id="SCUD_0001582201-mRNA-1"/>
    </source>
</evidence>
<evidence type="ECO:0000256" key="2">
    <source>
        <dbReference type="SAM" id="SignalP"/>
    </source>
</evidence>
<sequence>MLNNRYRLQLINLLLAYVESFIYLGSIIDEHCGSDADVKARIVKPTAADLQLKNIWNAKSMSTNNKARTSSTNVKTVLFHHPQDTSVCSWLSTRNTSDPLARRYQQQPTMREDIPDSSGGRYQEEVLRVDRAHTEESTQLRHKTSPHLESSRPKEKRKIEEDITPRNGDRHEENEQKLDRSRKEGGGQSGLKISDRQPMLHLE</sequence>
<reference evidence="6" key="1">
    <citation type="submission" date="2016-06" db="UniProtKB">
        <authorList>
            <consortium name="WormBaseParasite"/>
        </authorList>
    </citation>
    <scope>IDENTIFICATION</scope>
</reference>
<gene>
    <name evidence="4" type="ORF">SCUD_LOCUS15819</name>
</gene>
<keyword evidence="5" id="KW-1185">Reference proteome</keyword>
<feature type="region of interest" description="Disordered" evidence="1">
    <location>
        <begin position="133"/>
        <end position="203"/>
    </location>
</feature>
<dbReference type="InterPro" id="IPR045609">
    <property type="entry name" value="DUF6451"/>
</dbReference>
<dbReference type="AlphaFoldDB" id="A0A183KLA5"/>
<feature type="compositionally biased region" description="Basic and acidic residues" evidence="1">
    <location>
        <begin position="149"/>
        <end position="185"/>
    </location>
</feature>
<accession>A0A183KLA5</accession>
<proteinExistence type="predicted"/>
<dbReference type="EMBL" id="UZAK01038033">
    <property type="protein sequence ID" value="VDP60225.1"/>
    <property type="molecule type" value="Genomic_DNA"/>
</dbReference>
<feature type="domain" description="DUF6451" evidence="3">
    <location>
        <begin position="51"/>
        <end position="79"/>
    </location>
</feature>
<evidence type="ECO:0000313" key="5">
    <source>
        <dbReference type="Proteomes" id="UP000279833"/>
    </source>
</evidence>
<feature type="region of interest" description="Disordered" evidence="1">
    <location>
        <begin position="99"/>
        <end position="121"/>
    </location>
</feature>
<organism evidence="6">
    <name type="scientific">Schistosoma curassoni</name>
    <dbReference type="NCBI Taxonomy" id="6186"/>
    <lineage>
        <taxon>Eukaryota</taxon>
        <taxon>Metazoa</taxon>
        <taxon>Spiralia</taxon>
        <taxon>Lophotrochozoa</taxon>
        <taxon>Platyhelminthes</taxon>
        <taxon>Trematoda</taxon>
        <taxon>Digenea</taxon>
        <taxon>Strigeidida</taxon>
        <taxon>Schistosomatoidea</taxon>
        <taxon>Schistosomatidae</taxon>
        <taxon>Schistosoma</taxon>
    </lineage>
</organism>
<keyword evidence="2" id="KW-0732">Signal</keyword>
<evidence type="ECO:0000259" key="3">
    <source>
        <dbReference type="Pfam" id="PF20049"/>
    </source>
</evidence>